<dbReference type="Proteomes" id="UP000035642">
    <property type="component" value="Unassembled WGS sequence"/>
</dbReference>
<name>A0A0K0DGN7_ANGCA</name>
<reference evidence="4" key="1">
    <citation type="submission" date="2012-09" db="EMBL/GenBank/DDBJ databases">
        <authorList>
            <person name="Martin A.A."/>
        </authorList>
    </citation>
    <scope>NUCLEOTIDE SEQUENCE</scope>
</reference>
<dbReference type="InterPro" id="IPR002153">
    <property type="entry name" value="TRPC_channel"/>
</dbReference>
<dbReference type="InterPro" id="IPR036770">
    <property type="entry name" value="Ankyrin_rpt-contain_sf"/>
</dbReference>
<protein>
    <submittedName>
        <fullName evidence="5">ANK_REP_REGION domain-containing protein</fullName>
    </submittedName>
</protein>
<dbReference type="GO" id="GO:0034703">
    <property type="term" value="C:cation channel complex"/>
    <property type="evidence" value="ECO:0007669"/>
    <property type="project" value="TreeGrafter"/>
</dbReference>
<dbReference type="STRING" id="6313.A0A0K0DGN7"/>
<evidence type="ECO:0000256" key="3">
    <source>
        <dbReference type="ARBA" id="ARBA00023303"/>
    </source>
</evidence>
<evidence type="ECO:0000313" key="5">
    <source>
        <dbReference type="WBParaSite" id="ACAC_0001027401-mRNA-1"/>
    </source>
</evidence>
<dbReference type="PANTHER" id="PTHR10117:SF50">
    <property type="entry name" value="ANK_REP_REGION DOMAIN-CONTAINING PROTEIN"/>
    <property type="match status" value="1"/>
</dbReference>
<keyword evidence="2" id="KW-0406">Ion transport</keyword>
<evidence type="ECO:0000256" key="1">
    <source>
        <dbReference type="ARBA" id="ARBA00022448"/>
    </source>
</evidence>
<sequence length="251" mass="28191">MCLYKVYRLPASIPFQIITMIFIQDIQMEHLSQLLQQSSSPEMAKEALLIAICIGSRPLVELILTVFQEFPHEERSGCSNSPAFLPHMTPLMLACILNNFAIVQCLLLRGHTIDIPHHSGCELISPLYNFSLNNSEAFLWLATDDPFAAACSLAQDIETCMENDNFEFMVGGKPHSSEIGDANFQCTPTPPKIWASRRIGRMLVTVVSYVVPKSVPDSQFYFSSIRSGNSFFFRVLSNYIPLQGKAQVYEL</sequence>
<dbReference type="WBParaSite" id="ACAC_0001027401-mRNA-1">
    <property type="protein sequence ID" value="ACAC_0001027401-mRNA-1"/>
    <property type="gene ID" value="ACAC_0001027401"/>
</dbReference>
<organism evidence="4 5">
    <name type="scientific">Angiostrongylus cantonensis</name>
    <name type="common">Rat lungworm</name>
    <dbReference type="NCBI Taxonomy" id="6313"/>
    <lineage>
        <taxon>Eukaryota</taxon>
        <taxon>Metazoa</taxon>
        <taxon>Ecdysozoa</taxon>
        <taxon>Nematoda</taxon>
        <taxon>Chromadorea</taxon>
        <taxon>Rhabditida</taxon>
        <taxon>Rhabditina</taxon>
        <taxon>Rhabditomorpha</taxon>
        <taxon>Strongyloidea</taxon>
        <taxon>Metastrongylidae</taxon>
        <taxon>Angiostrongylus</taxon>
    </lineage>
</organism>
<dbReference type="PANTHER" id="PTHR10117">
    <property type="entry name" value="TRANSIENT RECEPTOR POTENTIAL CHANNEL"/>
    <property type="match status" value="1"/>
</dbReference>
<reference evidence="5" key="2">
    <citation type="submission" date="2017-02" db="UniProtKB">
        <authorList>
            <consortium name="WormBaseParasite"/>
        </authorList>
    </citation>
    <scope>IDENTIFICATION</scope>
</reference>
<evidence type="ECO:0000256" key="2">
    <source>
        <dbReference type="ARBA" id="ARBA00023065"/>
    </source>
</evidence>
<keyword evidence="3" id="KW-0407">Ion channel</keyword>
<dbReference type="GO" id="GO:0070679">
    <property type="term" value="F:inositol 1,4,5 trisphosphate binding"/>
    <property type="evidence" value="ECO:0007669"/>
    <property type="project" value="TreeGrafter"/>
</dbReference>
<dbReference type="AlphaFoldDB" id="A0A0K0DGN7"/>
<dbReference type="GO" id="GO:0005886">
    <property type="term" value="C:plasma membrane"/>
    <property type="evidence" value="ECO:0007669"/>
    <property type="project" value="TreeGrafter"/>
</dbReference>
<accession>A0A0K0DGN7</accession>
<dbReference type="GO" id="GO:0051480">
    <property type="term" value="P:regulation of cytosolic calcium ion concentration"/>
    <property type="evidence" value="ECO:0007669"/>
    <property type="project" value="TreeGrafter"/>
</dbReference>
<dbReference type="GO" id="GO:0007338">
    <property type="term" value="P:single fertilization"/>
    <property type="evidence" value="ECO:0007669"/>
    <property type="project" value="TreeGrafter"/>
</dbReference>
<proteinExistence type="predicted"/>
<keyword evidence="4" id="KW-1185">Reference proteome</keyword>
<dbReference type="Gene3D" id="1.25.40.20">
    <property type="entry name" value="Ankyrin repeat-containing domain"/>
    <property type="match status" value="1"/>
</dbReference>
<dbReference type="SUPFAM" id="SSF48403">
    <property type="entry name" value="Ankyrin repeat"/>
    <property type="match status" value="1"/>
</dbReference>
<dbReference type="GO" id="GO:0015279">
    <property type="term" value="F:store-operated calcium channel activity"/>
    <property type="evidence" value="ECO:0007669"/>
    <property type="project" value="TreeGrafter"/>
</dbReference>
<keyword evidence="1" id="KW-0813">Transport</keyword>
<evidence type="ECO:0000313" key="4">
    <source>
        <dbReference type="Proteomes" id="UP000035642"/>
    </source>
</evidence>